<feature type="region of interest" description="Disordered" evidence="1">
    <location>
        <begin position="191"/>
        <end position="377"/>
    </location>
</feature>
<keyword evidence="2" id="KW-1133">Transmembrane helix</keyword>
<reference evidence="4" key="1">
    <citation type="journal article" date="2014" name="Int. J. Syst. Evol. Microbiol.">
        <title>Complete genome sequence of Corynebacterium casei LMG S-19264T (=DSM 44701T), isolated from a smear-ripened cheese.</title>
        <authorList>
            <consortium name="US DOE Joint Genome Institute (JGI-PGF)"/>
            <person name="Walter F."/>
            <person name="Albersmeier A."/>
            <person name="Kalinowski J."/>
            <person name="Ruckert C."/>
        </authorList>
    </citation>
    <scope>NUCLEOTIDE SEQUENCE</scope>
    <source>
        <strain evidence="4">KCTC 42651</strain>
    </source>
</reference>
<feature type="region of interest" description="Disordered" evidence="1">
    <location>
        <begin position="23"/>
        <end position="50"/>
    </location>
</feature>
<evidence type="ECO:0000313" key="4">
    <source>
        <dbReference type="EMBL" id="GHD55639.1"/>
    </source>
</evidence>
<dbReference type="InterPro" id="IPR010982">
    <property type="entry name" value="Lambda_DNA-bd_dom_sf"/>
</dbReference>
<feature type="compositionally biased region" description="Low complexity" evidence="1">
    <location>
        <begin position="200"/>
        <end position="220"/>
    </location>
</feature>
<protein>
    <recommendedName>
        <fullName evidence="3">Cytoskeleton protein RodZ-like C-terminal domain-containing protein</fullName>
    </recommendedName>
</protein>
<evidence type="ECO:0000256" key="2">
    <source>
        <dbReference type="SAM" id="Phobius"/>
    </source>
</evidence>
<feature type="transmembrane region" description="Helical" evidence="2">
    <location>
        <begin position="146"/>
        <end position="166"/>
    </location>
</feature>
<dbReference type="Pfam" id="PF13464">
    <property type="entry name" value="RodZ_C"/>
    <property type="match status" value="1"/>
</dbReference>
<dbReference type="InterPro" id="IPR025194">
    <property type="entry name" value="RodZ-like_C"/>
</dbReference>
<dbReference type="SUPFAM" id="SSF47413">
    <property type="entry name" value="lambda repressor-like DNA-binding domains"/>
    <property type="match status" value="1"/>
</dbReference>
<dbReference type="AlphaFoldDB" id="A0A919CR25"/>
<feature type="domain" description="Cytoskeleton protein RodZ-like C-terminal" evidence="3">
    <location>
        <begin position="410"/>
        <end position="477"/>
    </location>
</feature>
<evidence type="ECO:0000259" key="3">
    <source>
        <dbReference type="Pfam" id="PF13464"/>
    </source>
</evidence>
<dbReference type="RefSeq" id="WP_189991954.1">
    <property type="nucleotide sequence ID" value="NZ_BMZS01000008.1"/>
</dbReference>
<keyword evidence="2" id="KW-0812">Transmembrane</keyword>
<dbReference type="CDD" id="cd00093">
    <property type="entry name" value="HTH_XRE"/>
    <property type="match status" value="1"/>
</dbReference>
<feature type="compositionally biased region" description="Low complexity" evidence="1">
    <location>
        <begin position="286"/>
        <end position="299"/>
    </location>
</feature>
<dbReference type="GO" id="GO:0003677">
    <property type="term" value="F:DNA binding"/>
    <property type="evidence" value="ECO:0007669"/>
    <property type="project" value="InterPro"/>
</dbReference>
<dbReference type="EMBL" id="BMZS01000008">
    <property type="protein sequence ID" value="GHD55639.1"/>
    <property type="molecule type" value="Genomic_DNA"/>
</dbReference>
<feature type="compositionally biased region" description="Pro residues" evidence="1">
    <location>
        <begin position="274"/>
        <end position="285"/>
    </location>
</feature>
<dbReference type="Proteomes" id="UP000630353">
    <property type="component" value="Unassembled WGS sequence"/>
</dbReference>
<dbReference type="Pfam" id="PF13413">
    <property type="entry name" value="HTH_25"/>
    <property type="match status" value="1"/>
</dbReference>
<dbReference type="PANTHER" id="PTHR34475">
    <property type="match status" value="1"/>
</dbReference>
<sequence>MALKSDRSRLRLKDIESVQPFETVRRAGLSATTPEPPANEERGMSSQPLPVGEELRRAREDAGLDLADVAAHLRIRSNFLSALEEGRPDALPGITYAIGYVRTYAAFLGLEPDAAVRRFKEEAAGLNSKTQLVFPSPAPEGRVPGLVLMLVAVMLAGGAYGGWYWLSERDGSLRDLVPAVPERLAQLIGGEAPSLPPAAPATATAGSYADANPTGVTVPRPAAPAPSAPPQPAAAVSTAEPAAPAKTAARGPAAEAPAAGTAASKAGGIAATAPAPPTAAAPPAAPASSPTVAASDAATRPARTAAEDTPDVTAPPEPAGAAETTVTHTAAAEPAATEPAATPTAATPTAAARSATAEPAPDTAAAGGTAPRSAADEVPAAPRIATLIGSSEAAVPPGRTTAGPIDRVLVKATGDSWVQVRDAQGTALFTRVLREGDVYRVPDQPGLRLATGNAGALQILVDGNPVPSLGGYGEVVRNVLLDPARLAAGTATGASR</sequence>
<evidence type="ECO:0000256" key="1">
    <source>
        <dbReference type="SAM" id="MobiDB-lite"/>
    </source>
</evidence>
<dbReference type="Gene3D" id="1.10.260.40">
    <property type="entry name" value="lambda repressor-like DNA-binding domains"/>
    <property type="match status" value="1"/>
</dbReference>
<gene>
    <name evidence="4" type="ORF">GCM10017083_34850</name>
</gene>
<name>A0A919CR25_9PROT</name>
<keyword evidence="2" id="KW-0472">Membrane</keyword>
<evidence type="ECO:0000313" key="5">
    <source>
        <dbReference type="Proteomes" id="UP000630353"/>
    </source>
</evidence>
<dbReference type="PANTHER" id="PTHR34475:SF1">
    <property type="entry name" value="CYTOSKELETON PROTEIN RODZ"/>
    <property type="match status" value="1"/>
</dbReference>
<organism evidence="4 5">
    <name type="scientific">Thalassobaculum fulvum</name>
    <dbReference type="NCBI Taxonomy" id="1633335"/>
    <lineage>
        <taxon>Bacteria</taxon>
        <taxon>Pseudomonadati</taxon>
        <taxon>Pseudomonadota</taxon>
        <taxon>Alphaproteobacteria</taxon>
        <taxon>Rhodospirillales</taxon>
        <taxon>Thalassobaculaceae</taxon>
        <taxon>Thalassobaculum</taxon>
    </lineage>
</organism>
<feature type="compositionally biased region" description="Pro residues" evidence="1">
    <location>
        <begin position="221"/>
        <end position="232"/>
    </location>
</feature>
<accession>A0A919CR25</accession>
<dbReference type="InterPro" id="IPR050400">
    <property type="entry name" value="Bact_Cytoskel_RodZ"/>
</dbReference>
<feature type="compositionally biased region" description="Low complexity" evidence="1">
    <location>
        <begin position="319"/>
        <end position="370"/>
    </location>
</feature>
<reference evidence="4" key="2">
    <citation type="submission" date="2020-09" db="EMBL/GenBank/DDBJ databases">
        <authorList>
            <person name="Sun Q."/>
            <person name="Kim S."/>
        </authorList>
    </citation>
    <scope>NUCLEOTIDE SEQUENCE</scope>
    <source>
        <strain evidence="4">KCTC 42651</strain>
    </source>
</reference>
<dbReference type="PRINTS" id="PR01217">
    <property type="entry name" value="PRICHEXTENSN"/>
</dbReference>
<dbReference type="InterPro" id="IPR001387">
    <property type="entry name" value="Cro/C1-type_HTH"/>
</dbReference>
<feature type="compositionally biased region" description="Low complexity" evidence="1">
    <location>
        <begin position="233"/>
        <end position="273"/>
    </location>
</feature>
<comment type="caution">
    <text evidence="4">The sequence shown here is derived from an EMBL/GenBank/DDBJ whole genome shotgun (WGS) entry which is preliminary data.</text>
</comment>
<keyword evidence="5" id="KW-1185">Reference proteome</keyword>
<proteinExistence type="predicted"/>